<reference evidence="9" key="1">
    <citation type="submission" date="2019-06" db="EMBL/GenBank/DDBJ databases">
        <authorList>
            <person name="Murdoch R.W."/>
            <person name="Fathepure B."/>
        </authorList>
    </citation>
    <scope>NUCLEOTIDE SEQUENCE</scope>
</reference>
<name>A0A5B8RBL6_9ZZZZ</name>
<feature type="domain" description="SH3b" evidence="8">
    <location>
        <begin position="23"/>
        <end position="87"/>
    </location>
</feature>
<dbReference type="NCBIfam" id="TIGR04211">
    <property type="entry name" value="SH3_and_anchor"/>
    <property type="match status" value="1"/>
</dbReference>
<keyword evidence="2 7" id="KW-0812">Transmembrane</keyword>
<evidence type="ECO:0000256" key="5">
    <source>
        <dbReference type="ARBA" id="ARBA00023136"/>
    </source>
</evidence>
<evidence type="ECO:0000313" key="9">
    <source>
        <dbReference type="EMBL" id="QEA06190.1"/>
    </source>
</evidence>
<dbReference type="Gene3D" id="1.20.5.340">
    <property type="match status" value="1"/>
</dbReference>
<dbReference type="PROSITE" id="PS51781">
    <property type="entry name" value="SH3B"/>
    <property type="match status" value="1"/>
</dbReference>
<keyword evidence="6" id="KW-0175">Coiled coil</keyword>
<dbReference type="InterPro" id="IPR003646">
    <property type="entry name" value="SH3-like_bac-type"/>
</dbReference>
<dbReference type="GO" id="GO:0016020">
    <property type="term" value="C:membrane"/>
    <property type="evidence" value="ECO:0007669"/>
    <property type="project" value="UniProtKB-SubCell"/>
</dbReference>
<keyword evidence="3" id="KW-0732">Signal</keyword>
<dbReference type="PIRSF" id="PIRSF006158">
    <property type="entry name" value="UCP006158_SH3"/>
    <property type="match status" value="1"/>
</dbReference>
<dbReference type="InterPro" id="IPR036028">
    <property type="entry name" value="SH3-like_dom_sf"/>
</dbReference>
<dbReference type="InterPro" id="IPR016476">
    <property type="entry name" value="SH3_dom_pro"/>
</dbReference>
<feature type="coiled-coil region" evidence="6">
    <location>
        <begin position="93"/>
        <end position="182"/>
    </location>
</feature>
<keyword evidence="5 7" id="KW-0472">Membrane</keyword>
<evidence type="ECO:0000256" key="3">
    <source>
        <dbReference type="ARBA" id="ARBA00022729"/>
    </source>
</evidence>
<dbReference type="InterPro" id="IPR046121">
    <property type="entry name" value="DUF6118"/>
</dbReference>
<evidence type="ECO:0000259" key="8">
    <source>
        <dbReference type="PROSITE" id="PS51781"/>
    </source>
</evidence>
<evidence type="ECO:0000256" key="7">
    <source>
        <dbReference type="SAM" id="Phobius"/>
    </source>
</evidence>
<organism evidence="9">
    <name type="scientific">uncultured organism</name>
    <dbReference type="NCBI Taxonomy" id="155900"/>
    <lineage>
        <taxon>unclassified sequences</taxon>
        <taxon>environmental samples</taxon>
    </lineage>
</organism>
<evidence type="ECO:0000256" key="2">
    <source>
        <dbReference type="ARBA" id="ARBA00022692"/>
    </source>
</evidence>
<evidence type="ECO:0000256" key="1">
    <source>
        <dbReference type="ARBA" id="ARBA00004167"/>
    </source>
</evidence>
<dbReference type="SMART" id="SM00287">
    <property type="entry name" value="SH3b"/>
    <property type="match status" value="1"/>
</dbReference>
<proteinExistence type="predicted"/>
<dbReference type="EMBL" id="MN079129">
    <property type="protein sequence ID" value="QEA06190.1"/>
    <property type="molecule type" value="Genomic_DNA"/>
</dbReference>
<sequence>MRQPARVILAAVLMAFATVALAQATRYVTDEFRINLRSGPGNGYRIQSMLPTGEVLTLMDSRDGWSQVRTRDGRSGWVPSQYLSSERPAADRLASMEDRVNELEQRNSELSSQLETTKQQLADANEQVDALSGTREEMAQKLEQAKEGLKLSEENDRLTKKKIDLERRIQDLVNETERLSDRKQQDWFLVGAGVLFAGMIIGVLVTRIRWRRRSSWGDL</sequence>
<evidence type="ECO:0000256" key="4">
    <source>
        <dbReference type="ARBA" id="ARBA00022989"/>
    </source>
</evidence>
<protein>
    <recommendedName>
        <fullName evidence="8">SH3b domain-containing protein</fullName>
    </recommendedName>
</protein>
<feature type="transmembrane region" description="Helical" evidence="7">
    <location>
        <begin position="187"/>
        <end position="206"/>
    </location>
</feature>
<dbReference type="AlphaFoldDB" id="A0A5B8RBL6"/>
<dbReference type="Gene3D" id="2.30.30.40">
    <property type="entry name" value="SH3 Domains"/>
    <property type="match status" value="1"/>
</dbReference>
<dbReference type="Pfam" id="PF19613">
    <property type="entry name" value="DUF6118"/>
    <property type="match status" value="1"/>
</dbReference>
<accession>A0A5B8RBL6</accession>
<evidence type="ECO:0000256" key="6">
    <source>
        <dbReference type="SAM" id="Coils"/>
    </source>
</evidence>
<gene>
    <name evidence="9" type="ORF">KBTEX_02520</name>
</gene>
<dbReference type="SUPFAM" id="SSF50044">
    <property type="entry name" value="SH3-domain"/>
    <property type="match status" value="1"/>
</dbReference>
<keyword evidence="4 7" id="KW-1133">Transmembrane helix</keyword>
<comment type="subcellular location">
    <subcellularLocation>
        <location evidence="1">Membrane</location>
        <topology evidence="1">Single-pass membrane protein</topology>
    </subcellularLocation>
</comment>
<dbReference type="Pfam" id="PF08239">
    <property type="entry name" value="SH3_3"/>
    <property type="match status" value="1"/>
</dbReference>